<dbReference type="InterPro" id="IPR045001">
    <property type="entry name" value="DRG"/>
</dbReference>
<dbReference type="AlphaFoldDB" id="X0TKQ0"/>
<proteinExistence type="predicted"/>
<dbReference type="InterPro" id="IPR027417">
    <property type="entry name" value="P-loop_NTPase"/>
</dbReference>
<dbReference type="GO" id="GO:0005525">
    <property type="term" value="F:GTP binding"/>
    <property type="evidence" value="ECO:0007669"/>
    <property type="project" value="InterPro"/>
</dbReference>
<feature type="domain" description="G" evidence="1">
    <location>
        <begin position="82"/>
        <end position="187"/>
    </location>
</feature>
<reference evidence="2" key="1">
    <citation type="journal article" date="2014" name="Front. Microbiol.">
        <title>High frequency of phylogenetically diverse reductive dehalogenase-homologous genes in deep subseafloor sedimentary metagenomes.</title>
        <authorList>
            <person name="Kawai M."/>
            <person name="Futagami T."/>
            <person name="Toyoda A."/>
            <person name="Takaki Y."/>
            <person name="Nishi S."/>
            <person name="Hori S."/>
            <person name="Arai W."/>
            <person name="Tsubouchi T."/>
            <person name="Morono Y."/>
            <person name="Uchiyama I."/>
            <person name="Ito T."/>
            <person name="Fujiyama A."/>
            <person name="Inagaki F."/>
            <person name="Takami H."/>
        </authorList>
    </citation>
    <scope>NUCLEOTIDE SEQUENCE</scope>
    <source>
        <strain evidence="2">Expedition CK06-06</strain>
    </source>
</reference>
<accession>X0TKQ0</accession>
<gene>
    <name evidence="2" type="ORF">S01H1_29951</name>
</gene>
<dbReference type="GO" id="GO:0003924">
    <property type="term" value="F:GTPase activity"/>
    <property type="evidence" value="ECO:0007669"/>
    <property type="project" value="InterPro"/>
</dbReference>
<organism evidence="2">
    <name type="scientific">marine sediment metagenome</name>
    <dbReference type="NCBI Taxonomy" id="412755"/>
    <lineage>
        <taxon>unclassified sequences</taxon>
        <taxon>metagenomes</taxon>
        <taxon>ecological metagenomes</taxon>
    </lineage>
</organism>
<name>X0TKQ0_9ZZZZ</name>
<feature type="non-terminal residue" evidence="2">
    <location>
        <position position="197"/>
    </location>
</feature>
<dbReference type="InterPro" id="IPR006073">
    <property type="entry name" value="GTP-bd"/>
</dbReference>
<dbReference type="EMBL" id="BARS01018407">
    <property type="protein sequence ID" value="GAF94128.1"/>
    <property type="molecule type" value="Genomic_DNA"/>
</dbReference>
<evidence type="ECO:0000259" key="1">
    <source>
        <dbReference type="Pfam" id="PF01926"/>
    </source>
</evidence>
<dbReference type="SUPFAM" id="SSF52540">
    <property type="entry name" value="P-loop containing nucleoside triphosphate hydrolases"/>
    <property type="match status" value="1"/>
</dbReference>
<comment type="caution">
    <text evidence="2">The sequence shown here is derived from an EMBL/GenBank/DDBJ whole genome shotgun (WGS) entry which is preliminary data.</text>
</comment>
<dbReference type="PANTHER" id="PTHR43127">
    <property type="entry name" value="DEVELOPMENTALLY-REGULATED GTP-BINDING PROTEIN 2"/>
    <property type="match status" value="1"/>
</dbReference>
<dbReference type="Pfam" id="PF01926">
    <property type="entry name" value="MMR_HSR1"/>
    <property type="match status" value="1"/>
</dbReference>
<dbReference type="Gene3D" id="3.40.50.300">
    <property type="entry name" value="P-loop containing nucleotide triphosphate hydrolases"/>
    <property type="match status" value="1"/>
</dbReference>
<sequence>MPANLTPEFKKARDRFRVAQSRQDKLAALEEMLTTIPKHKGTDKMRADLTRRIAKLRNPQPQIRHGKGFSSHNIQREGAGQAVLVGPPNSGKSSLLGSLSNARPEIGEYPYSTVVSVPGMIAFQDASIQLIDLPPITSDYGDPWIYDLIRQSELCLLVFDGRNPQYFAEEIKEILSLLKERRILLVESKGQGPAAET</sequence>
<protein>
    <recommendedName>
        <fullName evidence="1">G domain-containing protein</fullName>
    </recommendedName>
</protein>
<evidence type="ECO:0000313" key="2">
    <source>
        <dbReference type="EMBL" id="GAF94128.1"/>
    </source>
</evidence>
<dbReference type="PRINTS" id="PR00326">
    <property type="entry name" value="GTP1OBG"/>
</dbReference>